<gene>
    <name evidence="1" type="ORF">FC26_GL000449</name>
</gene>
<name>A0A0R2A0N0_9LACO</name>
<organism evidence="1 2">
    <name type="scientific">Paucilactobacillus vaccinostercus DSM 20634</name>
    <dbReference type="NCBI Taxonomy" id="1423813"/>
    <lineage>
        <taxon>Bacteria</taxon>
        <taxon>Bacillati</taxon>
        <taxon>Bacillota</taxon>
        <taxon>Bacilli</taxon>
        <taxon>Lactobacillales</taxon>
        <taxon>Lactobacillaceae</taxon>
        <taxon>Paucilactobacillus</taxon>
    </lineage>
</organism>
<sequence>MNHTQNFHENQILPVCDGIGDGLYLVLLGASDVPAYFPISNEELVPGDYLKILRQHIDDVGGMLSAVHWVLYGVITNGRMQLVNVINMLAEATVYPNFYAMPGRTVNDGYYLALVNLDRPTIQYFPIDGQQLLEGEHDMFKLLSEHVEDVRKELQTSDMFMIGQAKHNYFHVIQQMEINDF</sequence>
<reference evidence="1 2" key="1">
    <citation type="journal article" date="2015" name="Genome Announc.">
        <title>Expanding the biotechnology potential of lactobacilli through comparative genomics of 213 strains and associated genera.</title>
        <authorList>
            <person name="Sun Z."/>
            <person name="Harris H.M."/>
            <person name="McCann A."/>
            <person name="Guo C."/>
            <person name="Argimon S."/>
            <person name="Zhang W."/>
            <person name="Yang X."/>
            <person name="Jeffery I.B."/>
            <person name="Cooney J.C."/>
            <person name="Kagawa T.F."/>
            <person name="Liu W."/>
            <person name="Song Y."/>
            <person name="Salvetti E."/>
            <person name="Wrobel A."/>
            <person name="Rasinkangas P."/>
            <person name="Parkhill J."/>
            <person name="Rea M.C."/>
            <person name="O'Sullivan O."/>
            <person name="Ritari J."/>
            <person name="Douillard F.P."/>
            <person name="Paul Ross R."/>
            <person name="Yang R."/>
            <person name="Briner A.E."/>
            <person name="Felis G.E."/>
            <person name="de Vos W.M."/>
            <person name="Barrangou R."/>
            <person name="Klaenhammer T.R."/>
            <person name="Caufield P.W."/>
            <person name="Cui Y."/>
            <person name="Zhang H."/>
            <person name="O'Toole P.W."/>
        </authorList>
    </citation>
    <scope>NUCLEOTIDE SEQUENCE [LARGE SCALE GENOMIC DNA]</scope>
    <source>
        <strain evidence="1 2">DSM 20634</strain>
    </source>
</reference>
<dbReference type="EMBL" id="AYYY01000062">
    <property type="protein sequence ID" value="KRM60641.1"/>
    <property type="molecule type" value="Genomic_DNA"/>
</dbReference>
<dbReference type="PATRIC" id="fig|1423813.3.peg.458"/>
<accession>A0A0R2A0N0</accession>
<comment type="caution">
    <text evidence="1">The sequence shown here is derived from an EMBL/GenBank/DDBJ whole genome shotgun (WGS) entry which is preliminary data.</text>
</comment>
<dbReference type="AlphaFoldDB" id="A0A0R2A0N0"/>
<dbReference type="RefSeq" id="WP_057780369.1">
    <property type="nucleotide sequence ID" value="NZ_AYYY01000062.1"/>
</dbReference>
<proteinExistence type="predicted"/>
<evidence type="ECO:0000313" key="2">
    <source>
        <dbReference type="Proteomes" id="UP000051733"/>
    </source>
</evidence>
<evidence type="ECO:0000313" key="1">
    <source>
        <dbReference type="EMBL" id="KRM60641.1"/>
    </source>
</evidence>
<keyword evidence="2" id="KW-1185">Reference proteome</keyword>
<dbReference type="Proteomes" id="UP000051733">
    <property type="component" value="Unassembled WGS sequence"/>
</dbReference>
<protein>
    <submittedName>
        <fullName evidence="1">Uncharacterized protein</fullName>
    </submittedName>
</protein>